<keyword evidence="4" id="KW-1185">Reference proteome</keyword>
<dbReference type="STRING" id="1267768.BV394_02365"/>
<accession>A0A1U7DFE1</accession>
<feature type="transmembrane region" description="Helical" evidence="1">
    <location>
        <begin position="152"/>
        <end position="178"/>
    </location>
</feature>
<organism evidence="3 4">
    <name type="scientific">Brevirhabdus pacifica</name>
    <dbReference type="NCBI Taxonomy" id="1267768"/>
    <lineage>
        <taxon>Bacteria</taxon>
        <taxon>Pseudomonadati</taxon>
        <taxon>Pseudomonadota</taxon>
        <taxon>Alphaproteobacteria</taxon>
        <taxon>Rhodobacterales</taxon>
        <taxon>Paracoccaceae</taxon>
        <taxon>Brevirhabdus</taxon>
    </lineage>
</organism>
<evidence type="ECO:0000259" key="2">
    <source>
        <dbReference type="Pfam" id="PF06724"/>
    </source>
</evidence>
<dbReference type="AlphaFoldDB" id="A0A1U7DFE1"/>
<feature type="transmembrane region" description="Helical" evidence="1">
    <location>
        <begin position="69"/>
        <end position="90"/>
    </location>
</feature>
<keyword evidence="1" id="KW-1133">Transmembrane helix</keyword>
<keyword evidence="1" id="KW-0812">Transmembrane</keyword>
<feature type="transmembrane region" description="Helical" evidence="1">
    <location>
        <begin position="30"/>
        <end position="49"/>
    </location>
</feature>
<feature type="domain" description="DUF1206" evidence="2">
    <location>
        <begin position="28"/>
        <end position="95"/>
    </location>
</feature>
<reference evidence="3 4" key="1">
    <citation type="submission" date="2017-01" db="EMBL/GenBank/DDBJ databases">
        <title>Genomic analysis of Xuhuaishuia manganoxidans DY6-4.</title>
        <authorList>
            <person name="Wang X."/>
        </authorList>
    </citation>
    <scope>NUCLEOTIDE SEQUENCE [LARGE SCALE GENOMIC DNA]</scope>
    <source>
        <strain evidence="3 4">DY6-4</strain>
    </source>
</reference>
<feature type="transmembrane region" description="Helical" evidence="1">
    <location>
        <begin position="245"/>
        <end position="272"/>
    </location>
</feature>
<name>A0A1U7DFE1_9RHOB</name>
<feature type="domain" description="DUF1206" evidence="2">
    <location>
        <begin position="110"/>
        <end position="181"/>
    </location>
</feature>
<feature type="transmembrane region" description="Helical" evidence="1">
    <location>
        <begin position="200"/>
        <end position="225"/>
    </location>
</feature>
<dbReference type="Proteomes" id="UP000187266">
    <property type="component" value="Chromosome"/>
</dbReference>
<proteinExistence type="predicted"/>
<evidence type="ECO:0000256" key="1">
    <source>
        <dbReference type="SAM" id="Phobius"/>
    </source>
</evidence>
<dbReference type="GO" id="GO:0008270">
    <property type="term" value="F:zinc ion binding"/>
    <property type="evidence" value="ECO:0007669"/>
    <property type="project" value="InterPro"/>
</dbReference>
<feature type="domain" description="DUF1206" evidence="2">
    <location>
        <begin position="204"/>
        <end position="273"/>
    </location>
</feature>
<evidence type="ECO:0000313" key="3">
    <source>
        <dbReference type="EMBL" id="APX88717.1"/>
    </source>
</evidence>
<dbReference type="InterPro" id="IPR009597">
    <property type="entry name" value="DUF1206"/>
</dbReference>
<dbReference type="EMBL" id="CP019124">
    <property type="protein sequence ID" value="APX88717.1"/>
    <property type="molecule type" value="Genomic_DNA"/>
</dbReference>
<dbReference type="InterPro" id="IPR002328">
    <property type="entry name" value="ADH_Zn_CS"/>
</dbReference>
<feature type="transmembrane region" description="Helical" evidence="1">
    <location>
        <begin position="110"/>
        <end position="132"/>
    </location>
</feature>
<evidence type="ECO:0000313" key="4">
    <source>
        <dbReference type="Proteomes" id="UP000187266"/>
    </source>
</evidence>
<keyword evidence="1" id="KW-0472">Membrane</keyword>
<dbReference type="GO" id="GO:0016491">
    <property type="term" value="F:oxidoreductase activity"/>
    <property type="evidence" value="ECO:0007669"/>
    <property type="project" value="InterPro"/>
</dbReference>
<dbReference type="Pfam" id="PF06724">
    <property type="entry name" value="DUF1206"/>
    <property type="match status" value="3"/>
</dbReference>
<protein>
    <recommendedName>
        <fullName evidence="2">DUF1206 domain-containing protein</fullName>
    </recommendedName>
</protein>
<gene>
    <name evidence="3" type="ORF">BV394_02365</name>
</gene>
<dbReference type="PROSITE" id="PS00059">
    <property type="entry name" value="ADH_ZINC"/>
    <property type="match status" value="1"/>
</dbReference>
<sequence>MSSRSRPSQGALPMSSPDLSWTAPVMRAGYAGRGLVYLVIAGFALFAIARGERAEGTGSALEKLETSAWGLVVLALIAAGMAAYAVWRLVDAWFDLEDYGHEIKGVIARIGMVVTGLIHLAIGFAAAAVLFTRFDTDKPGSGSTIAEWTAKIMSLPAGIQMVGIAGALTVGAGIYYTVKAVGRTYQDHLRSNTITRRWDWILRLGVLGQAVVVTLIGAFLTYAAFTADPEHAGGLQKVFDWLNEQAFGPALVAAVAVALVCFAIFCVVNALYRIIPKVDGDSVESLSNWAQARMREATGRA</sequence>